<proteinExistence type="predicted"/>
<evidence type="ECO:0000256" key="6">
    <source>
        <dbReference type="SAM" id="MobiDB-lite"/>
    </source>
</evidence>
<keyword evidence="2 7" id="KW-0812">Transmembrane</keyword>
<dbReference type="GO" id="GO:0046872">
    <property type="term" value="F:metal ion binding"/>
    <property type="evidence" value="ECO:0007669"/>
    <property type="project" value="UniProtKB-KW"/>
</dbReference>
<feature type="binding site" evidence="5">
    <location>
        <position position="317"/>
    </location>
    <ligand>
        <name>Zn(2+)</name>
        <dbReference type="ChEBI" id="CHEBI:29105"/>
    </ligand>
</feature>
<dbReference type="PANTHER" id="PTHR20855">
    <property type="entry name" value="ADIPOR/PROGESTIN RECEPTOR-RELATED"/>
    <property type="match status" value="1"/>
</dbReference>
<feature type="compositionally biased region" description="Basic residues" evidence="6">
    <location>
        <begin position="1"/>
        <end position="11"/>
    </location>
</feature>
<dbReference type="RefSeq" id="XP_067695648.1">
    <property type="nucleotide sequence ID" value="XM_067839158.1"/>
</dbReference>
<dbReference type="OrthoDB" id="535992at2759"/>
<keyword evidence="5" id="KW-0862">Zinc</keyword>
<evidence type="ECO:0000256" key="1">
    <source>
        <dbReference type="ARBA" id="ARBA00004141"/>
    </source>
</evidence>
<sequence length="663" mass="71987">MDAKNRRRIRHISQQGAPRKEEEDAPLAPTAATHRGHDEPPWPSEDPSTPALSSAESLWSLVRREIASWRRGTISIHEVDAWLRFNPYIRRGFRHRFLRKREALGSLVLYAHNETFNIASHLAMAALMVLLLLWPPQVPQMSSGGGVPDVYDEAVGGCGLHPAAASARGHARGGSSFGEHERSELLGRYRREVTEVPSWLRGLHGLATASRAADAHSDAEDRSQYVPPCDAAASSRHPLDVSAADAATPSFTFRFLSFLLGGSAVSSTTMTPPTSMMAGVDTVPTPPSMSVSARLALSLTPLLLGFLLAFALSVSYHMFMPCCRSRRGYQQLLQCDVMGVIFAISASAYAYFRCGMPCADESVQAWSAALMVVAALLCIYVLVLAPMWGVLAELGAHALHLAQWVAAAVTAAALEFLMGRPLPVAPPCPPLVSCSVRGGNRPPPSPRHHTGQHLLAWVQRHRHLSSARLSGAPTARTSVESVHVSALQRVAVAGAYCLLHLCVYLTLVYPKSRSEMGGFTQATHYHSASYAWLFLGGLINAARFPEVIVFHWTRRAARHTRRVTAAEEAAWCAEELRRDAAAAASSSARGSARSAPPPSVSAPTLWERLCVPKLMVTYIVSASTLDYIGNSHNIWHVCTVLSALSTILAVYYDCIEYDLVQCG</sequence>
<organism evidence="8 9">
    <name type="scientific">Leishmania enriettii</name>
    <dbReference type="NCBI Taxonomy" id="5663"/>
    <lineage>
        <taxon>Eukaryota</taxon>
        <taxon>Discoba</taxon>
        <taxon>Euglenozoa</taxon>
        <taxon>Kinetoplastea</taxon>
        <taxon>Metakinetoplastina</taxon>
        <taxon>Trypanosomatida</taxon>
        <taxon>Trypanosomatidae</taxon>
        <taxon>Leishmaniinae</taxon>
        <taxon>Leishmania</taxon>
    </lineage>
</organism>
<dbReference type="Proteomes" id="UP000674179">
    <property type="component" value="Chromosome 6"/>
</dbReference>
<dbReference type="EMBL" id="JAFHKP010000006">
    <property type="protein sequence ID" value="KAG5485923.1"/>
    <property type="molecule type" value="Genomic_DNA"/>
</dbReference>
<comment type="subcellular location">
    <subcellularLocation>
        <location evidence="1">Membrane</location>
        <topology evidence="1">Multi-pass membrane protein</topology>
    </subcellularLocation>
</comment>
<keyword evidence="3 7" id="KW-1133">Transmembrane helix</keyword>
<evidence type="ECO:0000256" key="7">
    <source>
        <dbReference type="SAM" id="Phobius"/>
    </source>
</evidence>
<comment type="caution">
    <text evidence="8">The sequence shown here is derived from an EMBL/GenBank/DDBJ whole genome shotgun (WGS) entry which is preliminary data.</text>
</comment>
<dbReference type="InterPro" id="IPR004254">
    <property type="entry name" value="AdipoR/HlyIII-related"/>
</dbReference>
<evidence type="ECO:0000256" key="2">
    <source>
        <dbReference type="ARBA" id="ARBA00022692"/>
    </source>
</evidence>
<feature type="transmembrane region" description="Helical" evidence="7">
    <location>
        <begin position="295"/>
        <end position="319"/>
    </location>
</feature>
<dbReference type="GeneID" id="94174668"/>
<feature type="transmembrane region" description="Helical" evidence="7">
    <location>
        <begin position="331"/>
        <end position="352"/>
    </location>
</feature>
<keyword evidence="9" id="KW-1185">Reference proteome</keyword>
<dbReference type="AlphaFoldDB" id="A0A836I0P5"/>
<evidence type="ECO:0000256" key="5">
    <source>
        <dbReference type="PIRSR" id="PIRSR604254-1"/>
    </source>
</evidence>
<dbReference type="PANTHER" id="PTHR20855:SF136">
    <property type="match status" value="1"/>
</dbReference>
<name>A0A836I0P5_LEIEN</name>
<dbReference type="GO" id="GO:0016020">
    <property type="term" value="C:membrane"/>
    <property type="evidence" value="ECO:0007669"/>
    <property type="project" value="UniProtKB-SubCell"/>
</dbReference>
<gene>
    <name evidence="8" type="ORF">CUR178_07517</name>
</gene>
<evidence type="ECO:0000256" key="4">
    <source>
        <dbReference type="ARBA" id="ARBA00023136"/>
    </source>
</evidence>
<keyword evidence="5" id="KW-0479">Metal-binding</keyword>
<accession>A0A836I0P5</accession>
<keyword evidence="4 7" id="KW-0472">Membrane</keyword>
<protein>
    <submittedName>
        <fullName evidence="8">Uncharacterized protein</fullName>
    </submittedName>
</protein>
<feature type="transmembrane region" description="Helical" evidence="7">
    <location>
        <begin position="530"/>
        <end position="552"/>
    </location>
</feature>
<evidence type="ECO:0000313" key="8">
    <source>
        <dbReference type="EMBL" id="KAG5485923.1"/>
    </source>
</evidence>
<feature type="transmembrane region" description="Helical" evidence="7">
    <location>
        <begin position="490"/>
        <end position="510"/>
    </location>
</feature>
<evidence type="ECO:0000256" key="3">
    <source>
        <dbReference type="ARBA" id="ARBA00022989"/>
    </source>
</evidence>
<dbReference type="KEGG" id="lenr:94174668"/>
<evidence type="ECO:0000313" key="9">
    <source>
        <dbReference type="Proteomes" id="UP000674179"/>
    </source>
</evidence>
<dbReference type="GO" id="GO:0038023">
    <property type="term" value="F:signaling receptor activity"/>
    <property type="evidence" value="ECO:0007669"/>
    <property type="project" value="TreeGrafter"/>
</dbReference>
<feature type="region of interest" description="Disordered" evidence="6">
    <location>
        <begin position="1"/>
        <end position="51"/>
    </location>
</feature>
<reference evidence="8 9" key="1">
    <citation type="submission" date="2021-02" db="EMBL/GenBank/DDBJ databases">
        <title>Leishmania (Mundinia) enrietti genome sequencing and assembly.</title>
        <authorList>
            <person name="Almutairi H."/>
            <person name="Gatherer D."/>
        </authorList>
    </citation>
    <scope>NUCLEOTIDE SEQUENCE [LARGE SCALE GENOMIC DNA]</scope>
    <source>
        <strain evidence="8">CUR178</strain>
    </source>
</reference>
<feature type="transmembrane region" description="Helical" evidence="7">
    <location>
        <begin position="364"/>
        <end position="385"/>
    </location>
</feature>